<evidence type="ECO:0000256" key="1">
    <source>
        <dbReference type="SAM" id="MobiDB-lite"/>
    </source>
</evidence>
<protein>
    <submittedName>
        <fullName evidence="2">Uncharacterized protein</fullName>
    </submittedName>
</protein>
<evidence type="ECO:0000313" key="3">
    <source>
        <dbReference type="Proteomes" id="UP000265427"/>
    </source>
</evidence>
<dbReference type="AlphaFoldDB" id="A0A397ACS8"/>
<proteinExistence type="predicted"/>
<dbReference type="Proteomes" id="UP000265427">
    <property type="component" value="Unassembled WGS sequence"/>
</dbReference>
<gene>
    <name evidence="2" type="ORF">DYB36_005574</name>
</gene>
<comment type="caution">
    <text evidence="2">The sequence shown here is derived from an EMBL/GenBank/DDBJ whole genome shotgun (WGS) entry which is preliminary data.</text>
</comment>
<name>A0A397ACS8_APHAT</name>
<sequence>MSATPEHRGQALPSVCYSAPRHQDSTEVTTPCCREMCLGQLMLHKPQPPNGIRSAHELAGVGVGYYDAPLQDEPPTGDAVSPRLKLARLNMCDRDFSRRLCLHLAELTDAGPCVPPAERSANSPMPPTEVQASTRVGCGDDMDPVPPRLRQPGASKERVGRVLCLNAMAKLLPSPKPPPQKWHATTVSPEPIDGVAVVDSDAHDGAPCPPMALQHVAIPPHQRLAQLHARCLI</sequence>
<evidence type="ECO:0000313" key="2">
    <source>
        <dbReference type="EMBL" id="RHY04856.1"/>
    </source>
</evidence>
<reference evidence="2 3" key="1">
    <citation type="submission" date="2018-08" db="EMBL/GenBank/DDBJ databases">
        <title>Aphanomyces genome sequencing and annotation.</title>
        <authorList>
            <person name="Minardi D."/>
            <person name="Oidtmann B."/>
            <person name="Van Der Giezen M."/>
            <person name="Studholme D.J."/>
        </authorList>
    </citation>
    <scope>NUCLEOTIDE SEQUENCE [LARGE SCALE GENOMIC DNA]</scope>
    <source>
        <strain evidence="2 3">Kv</strain>
    </source>
</reference>
<dbReference type="EMBL" id="QUSZ01006711">
    <property type="protein sequence ID" value="RHY04856.1"/>
    <property type="molecule type" value="Genomic_DNA"/>
</dbReference>
<feature type="region of interest" description="Disordered" evidence="1">
    <location>
        <begin position="117"/>
        <end position="139"/>
    </location>
</feature>
<organism evidence="2 3">
    <name type="scientific">Aphanomyces astaci</name>
    <name type="common">Crayfish plague agent</name>
    <dbReference type="NCBI Taxonomy" id="112090"/>
    <lineage>
        <taxon>Eukaryota</taxon>
        <taxon>Sar</taxon>
        <taxon>Stramenopiles</taxon>
        <taxon>Oomycota</taxon>
        <taxon>Saprolegniomycetes</taxon>
        <taxon>Saprolegniales</taxon>
        <taxon>Verrucalvaceae</taxon>
        <taxon>Aphanomyces</taxon>
    </lineage>
</organism>
<accession>A0A397ACS8</accession>